<keyword evidence="3" id="KW-1185">Reference proteome</keyword>
<evidence type="ECO:0000259" key="1">
    <source>
        <dbReference type="Pfam" id="PF01370"/>
    </source>
</evidence>
<protein>
    <submittedName>
        <fullName evidence="2">GDP-L-fucose synthase</fullName>
    </submittedName>
</protein>
<dbReference type="OrthoDB" id="751203at2"/>
<accession>A0A2T8HEX6</accession>
<dbReference type="GO" id="GO:0005737">
    <property type="term" value="C:cytoplasm"/>
    <property type="evidence" value="ECO:0007669"/>
    <property type="project" value="TreeGrafter"/>
</dbReference>
<dbReference type="EMBL" id="QDKG01000008">
    <property type="protein sequence ID" value="PVH23991.1"/>
    <property type="molecule type" value="Genomic_DNA"/>
</dbReference>
<dbReference type="GO" id="GO:0004029">
    <property type="term" value="F:aldehyde dehydrogenase (NAD+) activity"/>
    <property type="evidence" value="ECO:0007669"/>
    <property type="project" value="TreeGrafter"/>
</dbReference>
<organism evidence="2 3">
    <name type="scientific">Sphingobacterium corticibacter</name>
    <dbReference type="NCBI Taxonomy" id="2171749"/>
    <lineage>
        <taxon>Bacteria</taxon>
        <taxon>Pseudomonadati</taxon>
        <taxon>Bacteroidota</taxon>
        <taxon>Sphingobacteriia</taxon>
        <taxon>Sphingobacteriales</taxon>
        <taxon>Sphingobacteriaceae</taxon>
        <taxon>Sphingobacterium</taxon>
    </lineage>
</organism>
<sequence length="261" mass="29572">MAHFLILGCGWVGEAFAQLALDRGQEVTVTVTSAEKAQRLQAQGVNALVHDFDQSADLLLKDLRFDYVLNSIPASKKNDLPTLENRFQNLYHALEGLTYQKHIYLSSIGIYPEQSRSFDESFAVEEEMSKHLLLAERKMRSLSQTVVYRLGGLFGQQRIFAKYFQGKVCQTGQQSANFIHLDDVAQLMWLGFTQSLTHATYNLVCPQHPKKEAVIRASAAKYGYDLPAIFEEDASYDKVIIGERIARELSYTFVYPSPLDF</sequence>
<comment type="caution">
    <text evidence="2">The sequence shown here is derived from an EMBL/GenBank/DDBJ whole genome shotgun (WGS) entry which is preliminary data.</text>
</comment>
<dbReference type="InterPro" id="IPR001509">
    <property type="entry name" value="Epimerase_deHydtase"/>
</dbReference>
<dbReference type="PANTHER" id="PTHR48079:SF6">
    <property type="entry name" value="NAD(P)-BINDING DOMAIN-CONTAINING PROTEIN-RELATED"/>
    <property type="match status" value="1"/>
</dbReference>
<dbReference type="AlphaFoldDB" id="A0A2T8HEX6"/>
<dbReference type="SUPFAM" id="SSF51735">
    <property type="entry name" value="NAD(P)-binding Rossmann-fold domains"/>
    <property type="match status" value="1"/>
</dbReference>
<evidence type="ECO:0000313" key="2">
    <source>
        <dbReference type="EMBL" id="PVH23991.1"/>
    </source>
</evidence>
<gene>
    <name evidence="2" type="ORF">DC487_16215</name>
</gene>
<dbReference type="Gene3D" id="3.40.50.720">
    <property type="entry name" value="NAD(P)-binding Rossmann-like Domain"/>
    <property type="match status" value="1"/>
</dbReference>
<feature type="domain" description="NAD-dependent epimerase/dehydratase" evidence="1">
    <location>
        <begin position="5"/>
        <end position="202"/>
    </location>
</feature>
<dbReference type="InterPro" id="IPR036291">
    <property type="entry name" value="NAD(P)-bd_dom_sf"/>
</dbReference>
<proteinExistence type="predicted"/>
<name>A0A2T8HEX6_9SPHI</name>
<evidence type="ECO:0000313" key="3">
    <source>
        <dbReference type="Proteomes" id="UP000245627"/>
    </source>
</evidence>
<dbReference type="PANTHER" id="PTHR48079">
    <property type="entry name" value="PROTEIN YEEZ"/>
    <property type="match status" value="1"/>
</dbReference>
<dbReference type="RefSeq" id="WP_116777028.1">
    <property type="nucleotide sequence ID" value="NZ_QDKG01000008.1"/>
</dbReference>
<dbReference type="Pfam" id="PF01370">
    <property type="entry name" value="Epimerase"/>
    <property type="match status" value="1"/>
</dbReference>
<reference evidence="2 3" key="1">
    <citation type="submission" date="2018-04" db="EMBL/GenBank/DDBJ databases">
        <title>Sphingobacterium cortibacter sp. nov.</title>
        <authorList>
            <person name="Li Y."/>
        </authorList>
    </citation>
    <scope>NUCLEOTIDE SEQUENCE [LARGE SCALE GENOMIC DNA]</scope>
    <source>
        <strain evidence="2 3">2c-3</strain>
    </source>
</reference>
<dbReference type="InterPro" id="IPR051783">
    <property type="entry name" value="NAD(P)-dependent_oxidoreduct"/>
</dbReference>
<dbReference type="Proteomes" id="UP000245627">
    <property type="component" value="Unassembled WGS sequence"/>
</dbReference>